<protein>
    <recommendedName>
        <fullName evidence="2">TonB C-terminal domain-containing protein</fullName>
    </recommendedName>
</protein>
<dbReference type="Pfam" id="PF03544">
    <property type="entry name" value="TonB_C"/>
    <property type="match status" value="1"/>
</dbReference>
<dbReference type="AlphaFoldDB" id="A0A5B8UIK3"/>
<feature type="signal peptide" evidence="1">
    <location>
        <begin position="1"/>
        <end position="18"/>
    </location>
</feature>
<reference evidence="3 4" key="1">
    <citation type="journal article" date="2015" name="Int. J. Syst. Evol. Microbiol.">
        <title>Flavisolibacter ginsenosidimutans sp. nov., with ginsenoside-converting activity isolated from soil used for cultivating ginseng.</title>
        <authorList>
            <person name="Zhao Y."/>
            <person name="Liu Q."/>
            <person name="Kang M.S."/>
            <person name="Jin F."/>
            <person name="Yu H."/>
            <person name="Im W.T."/>
        </authorList>
    </citation>
    <scope>NUCLEOTIDE SEQUENCE [LARGE SCALE GENOMIC DNA]</scope>
    <source>
        <strain evidence="3 4">Gsoil 636</strain>
    </source>
</reference>
<evidence type="ECO:0000259" key="2">
    <source>
        <dbReference type="Pfam" id="PF03544"/>
    </source>
</evidence>
<gene>
    <name evidence="3" type="ORF">FSB75_11600</name>
</gene>
<dbReference type="SUPFAM" id="SSF82185">
    <property type="entry name" value="Histone H3 K4-specific methyltransferase SET7/9 N-terminal domain"/>
    <property type="match status" value="1"/>
</dbReference>
<dbReference type="InterPro" id="IPR037682">
    <property type="entry name" value="TonB_C"/>
</dbReference>
<evidence type="ECO:0000313" key="4">
    <source>
        <dbReference type="Proteomes" id="UP000321204"/>
    </source>
</evidence>
<accession>A0A5B8UIK3</accession>
<organism evidence="3 4">
    <name type="scientific">Flavisolibacter ginsenosidimutans</name>
    <dbReference type="NCBI Taxonomy" id="661481"/>
    <lineage>
        <taxon>Bacteria</taxon>
        <taxon>Pseudomonadati</taxon>
        <taxon>Bacteroidota</taxon>
        <taxon>Chitinophagia</taxon>
        <taxon>Chitinophagales</taxon>
        <taxon>Chitinophagaceae</taxon>
        <taxon>Flavisolibacter</taxon>
    </lineage>
</organism>
<dbReference type="InterPro" id="IPR011652">
    <property type="entry name" value="MORN_2"/>
</dbReference>
<evidence type="ECO:0000313" key="3">
    <source>
        <dbReference type="EMBL" id="QEC56511.1"/>
    </source>
</evidence>
<dbReference type="Proteomes" id="UP000321204">
    <property type="component" value="Chromosome"/>
</dbReference>
<dbReference type="EMBL" id="CP042433">
    <property type="protein sequence ID" value="QEC56511.1"/>
    <property type="molecule type" value="Genomic_DNA"/>
</dbReference>
<feature type="chain" id="PRO_5022674104" description="TonB C-terminal domain-containing protein" evidence="1">
    <location>
        <begin position="19"/>
        <end position="315"/>
    </location>
</feature>
<dbReference type="Gene3D" id="2.20.110.10">
    <property type="entry name" value="Histone H3 K4-specific methyltransferase SET7/9 N-terminal domain"/>
    <property type="match status" value="1"/>
</dbReference>
<name>A0A5B8UIK3_9BACT</name>
<keyword evidence="1" id="KW-0732">Signal</keyword>
<dbReference type="SUPFAM" id="SSF74653">
    <property type="entry name" value="TolA/TonB C-terminal domain"/>
    <property type="match status" value="1"/>
</dbReference>
<dbReference type="Pfam" id="PF07661">
    <property type="entry name" value="MORN_2"/>
    <property type="match status" value="3"/>
</dbReference>
<dbReference type="GO" id="GO:0055085">
    <property type="term" value="P:transmembrane transport"/>
    <property type="evidence" value="ECO:0007669"/>
    <property type="project" value="InterPro"/>
</dbReference>
<evidence type="ECO:0000256" key="1">
    <source>
        <dbReference type="SAM" id="SignalP"/>
    </source>
</evidence>
<dbReference type="KEGG" id="fgg:FSB75_11600"/>
<dbReference type="Gene3D" id="3.90.930.1">
    <property type="match status" value="1"/>
</dbReference>
<feature type="domain" description="TonB C-terminal" evidence="2">
    <location>
        <begin position="247"/>
        <end position="310"/>
    </location>
</feature>
<keyword evidence="4" id="KW-1185">Reference proteome</keyword>
<dbReference type="RefSeq" id="WP_146787386.1">
    <property type="nucleotide sequence ID" value="NZ_BAABIO010000001.1"/>
</dbReference>
<sequence>MKPAFCLLLLFLCAAACAQKLEKYFDYLWKPCAPENARYYTAIQKKDSLWTRVDYYIREKYSQMTGSYLDEENKIPHGKFAYYHPNKQLEGTGEYRNGKREGLWLWFHENGMMSDSSHFKNGRLVGTTLRWYFDGMIQDSLVMNEDGSGVQVSWFQNGHPSSAGWYSAGEKLNGKWKFYHNNGQLSAVEVYDKGKLLNREYFDKNGQAESDTTNKDREAKPESAEKWKKYLESTAYFPSQWKITGANQAVVIVRFAVDEEGKVVEPMVTYSFHPDFDKIVYDAIKKSPRWQLAISHNRAIKTYHTQPITFSQQEQ</sequence>
<dbReference type="OrthoDB" id="1524045at2"/>
<proteinExistence type="predicted"/>